<reference evidence="2" key="1">
    <citation type="submission" date="2020-11" db="EMBL/GenBank/DDBJ databases">
        <authorList>
            <person name="Whiteford S."/>
        </authorList>
    </citation>
    <scope>NUCLEOTIDE SEQUENCE</scope>
</reference>
<feature type="compositionally biased region" description="Polar residues" evidence="1">
    <location>
        <begin position="100"/>
        <end position="111"/>
    </location>
</feature>
<dbReference type="AlphaFoldDB" id="A0A8S4G4B4"/>
<organism evidence="2 3">
    <name type="scientific">Plutella xylostella</name>
    <name type="common">Diamondback moth</name>
    <name type="synonym">Plutella maculipennis</name>
    <dbReference type="NCBI Taxonomy" id="51655"/>
    <lineage>
        <taxon>Eukaryota</taxon>
        <taxon>Metazoa</taxon>
        <taxon>Ecdysozoa</taxon>
        <taxon>Arthropoda</taxon>
        <taxon>Hexapoda</taxon>
        <taxon>Insecta</taxon>
        <taxon>Pterygota</taxon>
        <taxon>Neoptera</taxon>
        <taxon>Endopterygota</taxon>
        <taxon>Lepidoptera</taxon>
        <taxon>Glossata</taxon>
        <taxon>Ditrysia</taxon>
        <taxon>Yponomeutoidea</taxon>
        <taxon>Plutellidae</taxon>
        <taxon>Plutella</taxon>
    </lineage>
</organism>
<dbReference type="EMBL" id="CAJHNJ030000068">
    <property type="protein sequence ID" value="CAG9133828.1"/>
    <property type="molecule type" value="Genomic_DNA"/>
</dbReference>
<feature type="compositionally biased region" description="Basic and acidic residues" evidence="1">
    <location>
        <begin position="119"/>
        <end position="135"/>
    </location>
</feature>
<evidence type="ECO:0000313" key="2">
    <source>
        <dbReference type="EMBL" id="CAG9133828.1"/>
    </source>
</evidence>
<evidence type="ECO:0000313" key="3">
    <source>
        <dbReference type="Proteomes" id="UP000653454"/>
    </source>
</evidence>
<dbReference type="Proteomes" id="UP000653454">
    <property type="component" value="Unassembled WGS sequence"/>
</dbReference>
<gene>
    <name evidence="2" type="ORF">PLXY2_LOCUS12108</name>
</gene>
<feature type="compositionally biased region" description="Basic residues" evidence="1">
    <location>
        <begin position="86"/>
        <end position="96"/>
    </location>
</feature>
<sequence length="156" mass="18203">MSKNNCTYRKALNDYLSKTEKEKELEQIPIVADHAIPRATNNSEREKSYRDVVVGQVIVHENIEESSSGEHTNQDQEEDEGPNAIRKVKKVKKKKDNRNTLKQKNYMQQDMVTDDIDENNEHNGNKAEKESKRGGDLRKFWKKIKDVLFSKKILED</sequence>
<proteinExistence type="predicted"/>
<protein>
    <submittedName>
        <fullName evidence="2">(diamondback moth) hypothetical protein</fullName>
    </submittedName>
</protein>
<comment type="caution">
    <text evidence="2">The sequence shown here is derived from an EMBL/GenBank/DDBJ whole genome shotgun (WGS) entry which is preliminary data.</text>
</comment>
<feature type="region of interest" description="Disordered" evidence="1">
    <location>
        <begin position="62"/>
        <end position="135"/>
    </location>
</feature>
<name>A0A8S4G4B4_PLUXY</name>
<keyword evidence="3" id="KW-1185">Reference proteome</keyword>
<evidence type="ECO:0000256" key="1">
    <source>
        <dbReference type="SAM" id="MobiDB-lite"/>
    </source>
</evidence>
<accession>A0A8S4G4B4</accession>